<name>A0A5K7X596_9BACT</name>
<proteinExistence type="predicted"/>
<dbReference type="KEGG" id="lpav:PLANPX_1486"/>
<dbReference type="Proteomes" id="UP000326837">
    <property type="component" value="Chromosome"/>
</dbReference>
<sequence>MALAYVKIPSPSDDLAGELLYRHGGQGGGSLIVGVAC</sequence>
<dbReference type="EMBL" id="AP021861">
    <property type="protein sequence ID" value="BBO31874.1"/>
    <property type="molecule type" value="Genomic_DNA"/>
</dbReference>
<dbReference type="AlphaFoldDB" id="A0A5K7X596"/>
<keyword evidence="2" id="KW-1185">Reference proteome</keyword>
<organism evidence="1 2">
    <name type="scientific">Lacipirellula parvula</name>
    <dbReference type="NCBI Taxonomy" id="2650471"/>
    <lineage>
        <taxon>Bacteria</taxon>
        <taxon>Pseudomonadati</taxon>
        <taxon>Planctomycetota</taxon>
        <taxon>Planctomycetia</taxon>
        <taxon>Pirellulales</taxon>
        <taxon>Lacipirellulaceae</taxon>
        <taxon>Lacipirellula</taxon>
    </lineage>
</organism>
<evidence type="ECO:0000313" key="2">
    <source>
        <dbReference type="Proteomes" id="UP000326837"/>
    </source>
</evidence>
<evidence type="ECO:0000313" key="1">
    <source>
        <dbReference type="EMBL" id="BBO31874.1"/>
    </source>
</evidence>
<gene>
    <name evidence="1" type="ORF">PLANPX_1486</name>
</gene>
<reference evidence="2" key="1">
    <citation type="submission" date="2019-10" db="EMBL/GenBank/DDBJ databases">
        <title>Lacipirellula parvula gen. nov., sp. nov., representing a lineage of planctomycetes widespread in freshwater anoxic habitats, and description of the family Lacipirellulaceae.</title>
        <authorList>
            <person name="Dedysh S.N."/>
            <person name="Kulichevskaya I.S."/>
            <person name="Beletsky A.V."/>
            <person name="Rakitin A.L."/>
            <person name="Mardanov A.V."/>
            <person name="Ivanova A.A."/>
            <person name="Saltykova V.X."/>
            <person name="Rijpstra W.I.C."/>
            <person name="Sinninghe Damste J.S."/>
            <person name="Ravin N.V."/>
        </authorList>
    </citation>
    <scope>NUCLEOTIDE SEQUENCE [LARGE SCALE GENOMIC DNA]</scope>
    <source>
        <strain evidence="2">PX69</strain>
    </source>
</reference>
<protein>
    <submittedName>
        <fullName evidence="1">Uncharacterized protein</fullName>
    </submittedName>
</protein>
<accession>A0A5K7X596</accession>